<dbReference type="PANTHER" id="PTHR10357">
    <property type="entry name" value="ALPHA-AMYLASE FAMILY MEMBER"/>
    <property type="match status" value="1"/>
</dbReference>
<dbReference type="RefSeq" id="WP_129257421.1">
    <property type="nucleotide sequence ID" value="NZ_SDKC01000001.1"/>
</dbReference>
<comment type="caution">
    <text evidence="5">The sequence shown here is derived from an EMBL/GenBank/DDBJ whole genome shotgun (WGS) entry which is preliminary data.</text>
</comment>
<dbReference type="InterPro" id="IPR006047">
    <property type="entry name" value="GH13_cat_dom"/>
</dbReference>
<dbReference type="AlphaFoldDB" id="A0A4Q1RGT3"/>
<dbReference type="InterPro" id="IPR013780">
    <property type="entry name" value="Glyco_hydro_b"/>
</dbReference>
<dbReference type="Gene3D" id="2.60.40.1180">
    <property type="entry name" value="Golgi alpha-mannosidase II"/>
    <property type="match status" value="1"/>
</dbReference>
<dbReference type="EMBL" id="SDKC01000001">
    <property type="protein sequence ID" value="RXS74870.1"/>
    <property type="molecule type" value="Genomic_DNA"/>
</dbReference>
<dbReference type="SUPFAM" id="SSF51011">
    <property type="entry name" value="Glycosyl hydrolase domain"/>
    <property type="match status" value="1"/>
</dbReference>
<feature type="domain" description="Glycosyl hydrolase family 13 catalytic" evidence="4">
    <location>
        <begin position="13"/>
        <end position="406"/>
    </location>
</feature>
<dbReference type="InterPro" id="IPR017853">
    <property type="entry name" value="GH"/>
</dbReference>
<evidence type="ECO:0000259" key="4">
    <source>
        <dbReference type="SMART" id="SM00642"/>
    </source>
</evidence>
<organism evidence="5 6">
    <name type="scientific">Blautia faecicola</name>
    <dbReference type="NCBI Taxonomy" id="2509240"/>
    <lineage>
        <taxon>Bacteria</taxon>
        <taxon>Bacillati</taxon>
        <taxon>Bacillota</taxon>
        <taxon>Clostridia</taxon>
        <taxon>Lachnospirales</taxon>
        <taxon>Lachnospiraceae</taxon>
        <taxon>Blautia</taxon>
    </lineage>
</organism>
<dbReference type="PANTHER" id="PTHR10357:SF179">
    <property type="entry name" value="NEUTRAL AND BASIC AMINO ACID TRANSPORT PROTEIN RBAT"/>
    <property type="match status" value="1"/>
</dbReference>
<evidence type="ECO:0000256" key="3">
    <source>
        <dbReference type="ARBA" id="ARBA00023295"/>
    </source>
</evidence>
<dbReference type="Pfam" id="PF16657">
    <property type="entry name" value="Malt_amylase_C"/>
    <property type="match status" value="1"/>
</dbReference>
<reference evidence="5 6" key="1">
    <citation type="submission" date="2019-01" db="EMBL/GenBank/DDBJ databases">
        <title>Blautia sp. nov. KGMB01111 isolated human feces.</title>
        <authorList>
            <person name="Park J.-E."/>
            <person name="Kim J.-S."/>
            <person name="Park S.-H."/>
        </authorList>
    </citation>
    <scope>NUCLEOTIDE SEQUENCE [LARGE SCALE GENOMIC DNA]</scope>
    <source>
        <strain evidence="5 6">KGMB01111</strain>
    </source>
</reference>
<dbReference type="SMART" id="SM00642">
    <property type="entry name" value="Aamy"/>
    <property type="match status" value="1"/>
</dbReference>
<keyword evidence="3" id="KW-0326">Glycosidase</keyword>
<dbReference type="InterPro" id="IPR032091">
    <property type="entry name" value="Malt_amylase-like_C"/>
</dbReference>
<proteinExistence type="inferred from homology"/>
<dbReference type="Gene3D" id="3.90.400.10">
    <property type="entry name" value="Oligo-1,6-glucosidase, Domain 2"/>
    <property type="match status" value="1"/>
</dbReference>
<dbReference type="CDD" id="cd11333">
    <property type="entry name" value="AmyAc_SI_OligoGlu_DGase"/>
    <property type="match status" value="1"/>
</dbReference>
<name>A0A4Q1RGT3_9FIRM</name>
<dbReference type="GO" id="GO:0004556">
    <property type="term" value="F:alpha-amylase activity"/>
    <property type="evidence" value="ECO:0007669"/>
    <property type="project" value="TreeGrafter"/>
</dbReference>
<dbReference type="FunFam" id="2.60.40.1180:FF:000007">
    <property type="entry name" value="Sucrose isomerase"/>
    <property type="match status" value="1"/>
</dbReference>
<dbReference type="Pfam" id="PF00128">
    <property type="entry name" value="Alpha-amylase"/>
    <property type="match status" value="1"/>
</dbReference>
<dbReference type="InterPro" id="IPR045857">
    <property type="entry name" value="O16G_dom_2"/>
</dbReference>
<dbReference type="FunFam" id="3.20.20.80:FF:000064">
    <property type="entry name" value="Oligo-1,6-glucosidase"/>
    <property type="match status" value="1"/>
</dbReference>
<comment type="similarity">
    <text evidence="1">Belongs to the glycosyl hydrolase 13 family.</text>
</comment>
<sequence>MDKKWWHHLTAYQIYTRSFCDSNGDGIGDFQGIISKLDYLQELGVGAIWISPFNDSPNYDNGYDISDYYAILKDFGTTEDLEELVKECEKRDIIVMMDLVLNHSSNEHPWFLEAAKDRDGKYHDYYIWEEGTEDQPPQGEGAFFGGNVWEWTPQIQEYYYHTFSIQQPDLNWKNEDMRKDLYAMIRYWMEKGIRGFRLDAIDNIVKNGHGGNDQQSEKIHTYLQEMNKYSFGLQDNLLTVGETGGTTLEMAKVYSDPERKELDMVFQFELMGIDGVRSGNWDPKSYTLHDLKKLMEKWQVGLEQKGWNSLFLGNHDYPRVLSRFGNDTPEYRIVSGKMLATMIFGMKGTPYIYQGDEIGMTNVIYTESSRYQDIESVNFRKEKQELGWSEEKILSYLLRNSRDNARTPMQWNTQAHAGFTTGTPWMEANENYKEINVEDSRKDPASLFYYYKKLIALRKEHDVLIYGNFRLLEEEHPQVFAYERSLDGRKVVVVCNFGETPAQMNATQDLTDGKVLIHNYEGESVGKEIWTLKPYEAWMIEI</sequence>
<evidence type="ECO:0000256" key="2">
    <source>
        <dbReference type="ARBA" id="ARBA00022801"/>
    </source>
</evidence>
<accession>A0A4Q1RGT3</accession>
<dbReference type="SUPFAM" id="SSF51445">
    <property type="entry name" value="(Trans)glycosidases"/>
    <property type="match status" value="1"/>
</dbReference>
<dbReference type="NCBIfam" id="NF008183">
    <property type="entry name" value="PRK10933.1"/>
    <property type="match status" value="1"/>
</dbReference>
<evidence type="ECO:0000313" key="6">
    <source>
        <dbReference type="Proteomes" id="UP000290106"/>
    </source>
</evidence>
<evidence type="ECO:0000313" key="5">
    <source>
        <dbReference type="EMBL" id="RXS74870.1"/>
    </source>
</evidence>
<dbReference type="Gene3D" id="3.20.20.80">
    <property type="entry name" value="Glycosidases"/>
    <property type="match status" value="1"/>
</dbReference>
<dbReference type="GO" id="GO:0009313">
    <property type="term" value="P:oligosaccharide catabolic process"/>
    <property type="evidence" value="ECO:0007669"/>
    <property type="project" value="TreeGrafter"/>
</dbReference>
<protein>
    <submittedName>
        <fullName evidence="5">Alpha-glucosidase</fullName>
    </submittedName>
</protein>
<dbReference type="Proteomes" id="UP000290106">
    <property type="component" value="Unassembled WGS sequence"/>
</dbReference>
<dbReference type="OrthoDB" id="9805159at2"/>
<evidence type="ECO:0000256" key="1">
    <source>
        <dbReference type="ARBA" id="ARBA00008061"/>
    </source>
</evidence>
<keyword evidence="6" id="KW-1185">Reference proteome</keyword>
<keyword evidence="2" id="KW-0378">Hydrolase</keyword>
<gene>
    <name evidence="5" type="ORF">ETP43_06305</name>
</gene>